<dbReference type="GeneID" id="136085216"/>
<dbReference type="RefSeq" id="XP_065662576.1">
    <property type="nucleotide sequence ID" value="XM_065806504.1"/>
</dbReference>
<dbReference type="InterPro" id="IPR000477">
    <property type="entry name" value="RT_dom"/>
</dbReference>
<dbReference type="InterPro" id="IPR005135">
    <property type="entry name" value="Endo/exonuclease/phosphatase"/>
</dbReference>
<dbReference type="PROSITE" id="PS50878">
    <property type="entry name" value="RT_POL"/>
    <property type="match status" value="1"/>
</dbReference>
<dbReference type="CDD" id="cd01650">
    <property type="entry name" value="RT_nLTR_like"/>
    <property type="match status" value="1"/>
</dbReference>
<proteinExistence type="predicted"/>
<protein>
    <submittedName>
        <fullName evidence="3">Uncharacterized protein LOC136085216</fullName>
    </submittedName>
</protein>
<dbReference type="Proteomes" id="UP001652625">
    <property type="component" value="Chromosome 09"/>
</dbReference>
<dbReference type="SUPFAM" id="SSF56219">
    <property type="entry name" value="DNase I-like"/>
    <property type="match status" value="1"/>
</dbReference>
<dbReference type="PANTHER" id="PTHR33395:SF22">
    <property type="entry name" value="REVERSE TRANSCRIPTASE DOMAIN-CONTAINING PROTEIN"/>
    <property type="match status" value="1"/>
</dbReference>
<dbReference type="Gene3D" id="3.60.10.10">
    <property type="entry name" value="Endonuclease/exonuclease/phosphatase"/>
    <property type="match status" value="1"/>
</dbReference>
<evidence type="ECO:0000313" key="3">
    <source>
        <dbReference type="RefSeq" id="XP_065662576.1"/>
    </source>
</evidence>
<dbReference type="Pfam" id="PF03372">
    <property type="entry name" value="Exo_endo_phos"/>
    <property type="match status" value="1"/>
</dbReference>
<feature type="domain" description="Reverse transcriptase" evidence="1">
    <location>
        <begin position="985"/>
        <end position="1230"/>
    </location>
</feature>
<dbReference type="InterPro" id="IPR036691">
    <property type="entry name" value="Endo/exonu/phosph_ase_sf"/>
</dbReference>
<evidence type="ECO:0000259" key="1">
    <source>
        <dbReference type="PROSITE" id="PS50878"/>
    </source>
</evidence>
<dbReference type="Pfam" id="PF00078">
    <property type="entry name" value="RVT_1"/>
    <property type="match status" value="1"/>
</dbReference>
<name>A0ABM4CLC7_HYDVU</name>
<keyword evidence="2" id="KW-1185">Reference proteome</keyword>
<organism evidence="2 3">
    <name type="scientific">Hydra vulgaris</name>
    <name type="common">Hydra</name>
    <name type="synonym">Hydra attenuata</name>
    <dbReference type="NCBI Taxonomy" id="6087"/>
    <lineage>
        <taxon>Eukaryota</taxon>
        <taxon>Metazoa</taxon>
        <taxon>Cnidaria</taxon>
        <taxon>Hydrozoa</taxon>
        <taxon>Hydroidolina</taxon>
        <taxon>Anthoathecata</taxon>
        <taxon>Aplanulata</taxon>
        <taxon>Hydridae</taxon>
        <taxon>Hydra</taxon>
    </lineage>
</organism>
<sequence length="1230" mass="140735">MLCISLQVELSQLQQKYKFIQLQLQYQLQLQRSLYDCLCIDYKLPSIRTLTRLTSKISSMEDLSFINSIFMNLNPLKRISILLIDEVYVKASLLYQRGALFGQAVNYPEKLAKTILSFMIICLFGGPEFICRAEPVANLSSEFQFAQCQQIVYTINNIENSKTLVIITDGNRVNQRLFGMFKTVDSKPWLTTSGIYLLYDYVHLLKSIRNNWLTKKTGELQFLNNKELALAKWSDLETIYKAECNSLFKLSKLTAKSVYPKPIERQSVKFCLSVFLQRNTPGAGIRFRNELCEEIHSVGDQQLQLLRDIAELSNFMKPTGKRVKQLTLDTSNSIAHSCYGFIDLGSGGTSFIYAKSVIEKINIQLTKLILQLDIPVDGIDGHTCDICFRDISTDEKELLDNIHDLESSVNKSTLVAIVYIAGYVQKSEIKIYDDSTNYYYKYIQQLQQAPLKKIRPPKKKHTKITTSIPVINKNNLSPANLRFWANNPCSLNKNKRNEAIARLHNLEVKNTPHILFFTETWYNGTSDTVIPGYQIHRRDRDGRGGGVAIYIQEEITTLETNFAQLNSDSIEQMWRVIKLGNNSIVLGCIYRPHDLNDEILKNCIASIKASKAAAQRLECDFIIIYGDFNFSNTFYEYIEIGGGVATTAHVLNERPGDMKFQDCLNKCLLTQLITFKTYRSNRFSEPNSTLDLVITDKPDLLLEIKEEDSFGDTPMGQSHALITGRFVLNDKIKVPPIVQRKRYICSRADYANFSLKLSSTNWKSLFENCSANECYNLFLEVYDELATELIPSTTLPFKKKHEPWITDEVLKAIRTKQELWNKYIASGRHTHRELKDKHKEACRNVTKTLRLAVLKYEENLANLYKNDPKKLHAHIKNKTNSKYVFKSIETIDGTISTDLQIICTTLNNYFQSVFVNEPDGPVPELEPRTDNKCILDENIFSINDIRARLANLDESKSLGNDNVHPRVLKHCAEAFALPLTLVFKKSFSTSTIPDLWKKSKVTPIFKKGSKLRASNYRPVSLTSIPCKIFESILHEKIMLHCNLNGLISIAQHGFVQRKSCLTNLLETRDFLTEAAHKKYPVGMIYTDFAKAFDKVPHNRLLSKLKAYGISGKALMWINAWLNNRQQRVVIDTHSTAKIFTSDWKKVTSGVPQGSVLGPLLFVLFINDLPDNITSQFKLYADDSKIMNMIKSNEDMLALQSDIDQAIKWSHKWLMFFNVEKCKTMHVGRGN</sequence>
<evidence type="ECO:0000313" key="2">
    <source>
        <dbReference type="Proteomes" id="UP001652625"/>
    </source>
</evidence>
<accession>A0ABM4CLC7</accession>
<dbReference type="PANTHER" id="PTHR33395">
    <property type="entry name" value="TRANSCRIPTASE, PUTATIVE-RELATED-RELATED"/>
    <property type="match status" value="1"/>
</dbReference>
<reference evidence="3" key="1">
    <citation type="submission" date="2025-08" db="UniProtKB">
        <authorList>
            <consortium name="RefSeq"/>
        </authorList>
    </citation>
    <scope>IDENTIFICATION</scope>
</reference>
<gene>
    <name evidence="3" type="primary">LOC136085216</name>
</gene>